<reference evidence="6 7" key="1">
    <citation type="submission" date="2022-04" db="EMBL/GenBank/DDBJ databases">
        <title>Halobacillus sp. isolated from saltern.</title>
        <authorList>
            <person name="Won M."/>
            <person name="Lee C.-M."/>
            <person name="Woen H.-Y."/>
            <person name="Kwon S.-W."/>
        </authorList>
    </citation>
    <scope>NUCLEOTIDE SEQUENCE [LARGE SCALE GENOMIC DNA]</scope>
    <source>
        <strain evidence="6 7">SSTM10-2</strain>
    </source>
</reference>
<gene>
    <name evidence="6" type="ORF">MUO14_05745</name>
</gene>
<dbReference type="InterPro" id="IPR009057">
    <property type="entry name" value="Homeodomain-like_sf"/>
</dbReference>
<dbReference type="Proteomes" id="UP000831880">
    <property type="component" value="Chromosome"/>
</dbReference>
<dbReference type="Pfam" id="PF01418">
    <property type="entry name" value="HTH_6"/>
    <property type="match status" value="1"/>
</dbReference>
<keyword evidence="2" id="KW-0238">DNA-binding</keyword>
<dbReference type="EMBL" id="CP095074">
    <property type="protein sequence ID" value="UOQ94457.1"/>
    <property type="molecule type" value="Genomic_DNA"/>
</dbReference>
<dbReference type="SUPFAM" id="SSF53697">
    <property type="entry name" value="SIS domain"/>
    <property type="match status" value="1"/>
</dbReference>
<dbReference type="Gene3D" id="1.10.10.10">
    <property type="entry name" value="Winged helix-like DNA-binding domain superfamily/Winged helix DNA-binding domain"/>
    <property type="match status" value="1"/>
</dbReference>
<evidence type="ECO:0000259" key="4">
    <source>
        <dbReference type="PROSITE" id="PS51071"/>
    </source>
</evidence>
<dbReference type="InterPro" id="IPR000281">
    <property type="entry name" value="HTH_RpiR"/>
</dbReference>
<dbReference type="InterPro" id="IPR047640">
    <property type="entry name" value="RpiR-like"/>
</dbReference>
<evidence type="ECO:0000256" key="3">
    <source>
        <dbReference type="ARBA" id="ARBA00023163"/>
    </source>
</evidence>
<dbReference type="Gene3D" id="3.40.50.10490">
    <property type="entry name" value="Glucose-6-phosphate isomerase like protein, domain 1"/>
    <property type="match status" value="1"/>
</dbReference>
<dbReference type="Pfam" id="PF01380">
    <property type="entry name" value="SIS"/>
    <property type="match status" value="1"/>
</dbReference>
<keyword evidence="7" id="KW-1185">Reference proteome</keyword>
<feature type="domain" description="HTH rpiR-type" evidence="4">
    <location>
        <begin position="5"/>
        <end position="81"/>
    </location>
</feature>
<keyword evidence="3" id="KW-0804">Transcription</keyword>
<evidence type="ECO:0000256" key="2">
    <source>
        <dbReference type="ARBA" id="ARBA00023125"/>
    </source>
</evidence>
<accession>A0ABY4H4F6</accession>
<organism evidence="6 7">
    <name type="scientific">Halobacillus shinanisalinarum</name>
    <dbReference type="NCBI Taxonomy" id="2932258"/>
    <lineage>
        <taxon>Bacteria</taxon>
        <taxon>Bacillati</taxon>
        <taxon>Bacillota</taxon>
        <taxon>Bacilli</taxon>
        <taxon>Bacillales</taxon>
        <taxon>Bacillaceae</taxon>
        <taxon>Halobacillus</taxon>
    </lineage>
</organism>
<protein>
    <submittedName>
        <fullName evidence="6">MurR/RpiR family transcriptional regulator</fullName>
    </submittedName>
</protein>
<evidence type="ECO:0000256" key="1">
    <source>
        <dbReference type="ARBA" id="ARBA00023015"/>
    </source>
</evidence>
<feature type="domain" description="SIS" evidence="5">
    <location>
        <begin position="125"/>
        <end position="266"/>
    </location>
</feature>
<dbReference type="InterPro" id="IPR001347">
    <property type="entry name" value="SIS_dom"/>
</dbReference>
<dbReference type="InterPro" id="IPR046348">
    <property type="entry name" value="SIS_dom_sf"/>
</dbReference>
<dbReference type="InterPro" id="IPR035472">
    <property type="entry name" value="RpiR-like_SIS"/>
</dbReference>
<dbReference type="InterPro" id="IPR036388">
    <property type="entry name" value="WH-like_DNA-bd_sf"/>
</dbReference>
<dbReference type="RefSeq" id="WP_244754130.1">
    <property type="nucleotide sequence ID" value="NZ_CP095074.1"/>
</dbReference>
<dbReference type="PROSITE" id="PS51464">
    <property type="entry name" value="SIS"/>
    <property type="match status" value="1"/>
</dbReference>
<evidence type="ECO:0000313" key="6">
    <source>
        <dbReference type="EMBL" id="UOQ94457.1"/>
    </source>
</evidence>
<dbReference type="PANTHER" id="PTHR30514:SF10">
    <property type="entry name" value="MURR_RPIR FAMILY TRANSCRIPTIONAL REGULATOR"/>
    <property type="match status" value="1"/>
</dbReference>
<sequence>MSYTSGGLAMLKSVENTLPTSEQKIAKYILSSPEPVITMTVKELAEQSETSSAAVIRLCKSLDLKGFQELKMRIAGDVQKPSSSEYRDIDKGESIHHIIEQMTHNGVQIIKETEEMLRREDVEQAVQDIHEANSIHLFGIGASGLVAADGQQKFLRAGRYAFYLQDPHMSYTTLSNARENDVAVVVSFSGETKEAVQFIRLAKKNGMKTISITKYGSTTISQLADIALYTSSTQEAMIRSAATSSRLAQLHVIDTLFMSYVSNHYDEVIQSLDRSRAAIDQHKN</sequence>
<name>A0ABY4H4F6_9BACI</name>
<dbReference type="PANTHER" id="PTHR30514">
    <property type="entry name" value="GLUCOKINASE"/>
    <property type="match status" value="1"/>
</dbReference>
<evidence type="ECO:0000313" key="7">
    <source>
        <dbReference type="Proteomes" id="UP000831880"/>
    </source>
</evidence>
<dbReference type="PROSITE" id="PS51071">
    <property type="entry name" value="HTH_RPIR"/>
    <property type="match status" value="1"/>
</dbReference>
<keyword evidence="1" id="KW-0805">Transcription regulation</keyword>
<evidence type="ECO:0000259" key="5">
    <source>
        <dbReference type="PROSITE" id="PS51464"/>
    </source>
</evidence>
<proteinExistence type="predicted"/>
<dbReference type="SUPFAM" id="SSF46689">
    <property type="entry name" value="Homeodomain-like"/>
    <property type="match status" value="1"/>
</dbReference>
<dbReference type="CDD" id="cd05013">
    <property type="entry name" value="SIS_RpiR"/>
    <property type="match status" value="1"/>
</dbReference>